<dbReference type="InterPro" id="IPR018779">
    <property type="entry name" value="RecJ_C"/>
</dbReference>
<dbReference type="InterPro" id="IPR004610">
    <property type="entry name" value="RecJ"/>
</dbReference>
<dbReference type="Pfam" id="PF10141">
    <property type="entry name" value="ssDNA-exonuc_C"/>
    <property type="match status" value="1"/>
</dbReference>
<evidence type="ECO:0000259" key="8">
    <source>
        <dbReference type="Pfam" id="PF10141"/>
    </source>
</evidence>
<evidence type="ECO:0000256" key="1">
    <source>
        <dbReference type="ARBA" id="ARBA00005915"/>
    </source>
</evidence>
<dbReference type="PANTHER" id="PTHR30255:SF2">
    <property type="entry name" value="SINGLE-STRANDED-DNA-SPECIFIC EXONUCLEASE RECJ"/>
    <property type="match status" value="1"/>
</dbReference>
<evidence type="ECO:0000256" key="5">
    <source>
        <dbReference type="ARBA" id="ARBA00022839"/>
    </source>
</evidence>
<comment type="caution">
    <text evidence="10">The sequence shown here is derived from an EMBL/GenBank/DDBJ whole genome shotgun (WGS) entry which is preliminary data.</text>
</comment>
<dbReference type="EMBL" id="JACHHB010000005">
    <property type="protein sequence ID" value="MBB5173199.1"/>
    <property type="molecule type" value="Genomic_DNA"/>
</dbReference>
<evidence type="ECO:0000256" key="3">
    <source>
        <dbReference type="ARBA" id="ARBA00022722"/>
    </source>
</evidence>
<keyword evidence="5 10" id="KW-0269">Exonuclease</keyword>
<dbReference type="AlphaFoldDB" id="A0A840QPA3"/>
<dbReference type="GO" id="GO:0003676">
    <property type="term" value="F:nucleic acid binding"/>
    <property type="evidence" value="ECO:0007669"/>
    <property type="project" value="InterPro"/>
</dbReference>
<evidence type="ECO:0000256" key="4">
    <source>
        <dbReference type="ARBA" id="ARBA00022801"/>
    </source>
</evidence>
<proteinExistence type="inferred from homology"/>
<keyword evidence="11" id="KW-1185">Reference proteome</keyword>
<accession>A0A840QPA3</accession>
<dbReference type="InterPro" id="IPR038763">
    <property type="entry name" value="DHH_sf"/>
</dbReference>
<dbReference type="InterPro" id="IPR001667">
    <property type="entry name" value="DDH_dom"/>
</dbReference>
<dbReference type="Pfam" id="PF01368">
    <property type="entry name" value="DHH"/>
    <property type="match status" value="1"/>
</dbReference>
<dbReference type="SUPFAM" id="SSF64182">
    <property type="entry name" value="DHH phosphoesterases"/>
    <property type="match status" value="1"/>
</dbReference>
<sequence>MLRANTRWEYPEHNQTVVQQYVERFGVSTLTAKVLAERGFQSEEDIASFLQIDETSVHDPFLLKGMNEAVPRIQTAIRNREPVLIFGDYDADGVSSTAVLYETLASLGAVVDTYIPNRFTEGYGPNEAAFRQAHDAGCKLIITVDTGISAVAEAKVAKELGIDLIVTDHHEPPPELPNTYATINPKQPGCTYPFPELAGVGVAFKLSCALLGSFSEQLLAHVAIGTIADLVPLTGENRYLAKRGIIVLKQTTHPGLQALKYECGIDDSVLSEEEIGFAIGPRINAAGRLDSADPALMAMTATTFEEGQAYAKQINQLNEQRQGIVRDITEEAKKEVEARDPNGESSVIVVAKEGWNEGVIGIVASRLVEAYYRPTIVLSINPETGLAKGSARSIEGFNMFEELSKCREWLPRFGGHKMAAGLTMETTDIERLRQQLNDQAKSVLTAEDFTPLTNIDLVADIQEVTEEAIEDLQRLAPFGIENPKPNVLLKGLSLAQKRRIGAERNHLKVMFEHGGHSLDAIGFRFGEVYDDLSLQSPVDVVGALSINEWNGHRKPQLMMKDIAVDEWQLFDLRGEKQIADRLQGLPKKRILCVSFREETLHEMKDVANQWETISIGFDGRGSQPIDVNGRFLVLLDLPITEEQVTTWFKNIGCPDRIYPIFHQRESQFFSGAPSKEDFRWFYAFLKKHHIFHLETQTAKLIKARGWRKEDLTFMIQVFFELDFVKINEGTVKIVDQPEKRSLTDSLTYQRKIEETKIEQEYLFSSYQELKQKFAAMIENKERVTVQA</sequence>
<dbReference type="Gene3D" id="3.10.310.30">
    <property type="match status" value="1"/>
</dbReference>
<gene>
    <name evidence="10" type="ORF">HNQ41_001368</name>
</gene>
<name>A0A840QPA3_9BACI</name>
<dbReference type="InterPro" id="IPR051673">
    <property type="entry name" value="SSDNA_exonuclease_RecJ"/>
</dbReference>
<evidence type="ECO:0000259" key="9">
    <source>
        <dbReference type="Pfam" id="PF17768"/>
    </source>
</evidence>
<evidence type="ECO:0000313" key="10">
    <source>
        <dbReference type="EMBL" id="MBB5173199.1"/>
    </source>
</evidence>
<dbReference type="InterPro" id="IPR041122">
    <property type="entry name" value="RecJ_OB"/>
</dbReference>
<dbReference type="InterPro" id="IPR003156">
    <property type="entry name" value="DHHA1_dom"/>
</dbReference>
<dbReference type="Proteomes" id="UP000551878">
    <property type="component" value="Unassembled WGS sequence"/>
</dbReference>
<dbReference type="GO" id="GO:0006281">
    <property type="term" value="P:DNA repair"/>
    <property type="evidence" value="ECO:0007669"/>
    <property type="project" value="InterPro"/>
</dbReference>
<dbReference type="GO" id="GO:0008409">
    <property type="term" value="F:5'-3' exonuclease activity"/>
    <property type="evidence" value="ECO:0007669"/>
    <property type="project" value="InterPro"/>
</dbReference>
<feature type="domain" description="Single-stranded-DNA-specific exonuclease RecJ C-terminal" evidence="8">
    <location>
        <begin position="568"/>
        <end position="771"/>
    </location>
</feature>
<organism evidence="10 11">
    <name type="scientific">Texcoconibacillus texcoconensis</name>
    <dbReference type="NCBI Taxonomy" id="1095777"/>
    <lineage>
        <taxon>Bacteria</taxon>
        <taxon>Bacillati</taxon>
        <taxon>Bacillota</taxon>
        <taxon>Bacilli</taxon>
        <taxon>Bacillales</taxon>
        <taxon>Bacillaceae</taxon>
        <taxon>Texcoconibacillus</taxon>
    </lineage>
</organism>
<dbReference type="GO" id="GO:0006310">
    <property type="term" value="P:DNA recombination"/>
    <property type="evidence" value="ECO:0007669"/>
    <property type="project" value="InterPro"/>
</dbReference>
<keyword evidence="3" id="KW-0540">Nuclease</keyword>
<evidence type="ECO:0000259" key="6">
    <source>
        <dbReference type="Pfam" id="PF01368"/>
    </source>
</evidence>
<evidence type="ECO:0000256" key="2">
    <source>
        <dbReference type="ARBA" id="ARBA00019841"/>
    </source>
</evidence>
<evidence type="ECO:0000259" key="7">
    <source>
        <dbReference type="Pfam" id="PF02272"/>
    </source>
</evidence>
<dbReference type="NCBIfam" id="TIGR00644">
    <property type="entry name" value="recJ"/>
    <property type="match status" value="1"/>
</dbReference>
<keyword evidence="4 10" id="KW-0378">Hydrolase</keyword>
<evidence type="ECO:0000313" key="11">
    <source>
        <dbReference type="Proteomes" id="UP000551878"/>
    </source>
</evidence>
<protein>
    <recommendedName>
        <fullName evidence="2">Single-stranded-DNA-specific exonuclease RecJ</fullName>
    </recommendedName>
</protein>
<dbReference type="Gene3D" id="3.90.1640.30">
    <property type="match status" value="1"/>
</dbReference>
<reference evidence="10 11" key="1">
    <citation type="submission" date="2020-08" db="EMBL/GenBank/DDBJ databases">
        <title>Genomic Encyclopedia of Type Strains, Phase IV (KMG-IV): sequencing the most valuable type-strain genomes for metagenomic binning, comparative biology and taxonomic classification.</title>
        <authorList>
            <person name="Goeker M."/>
        </authorList>
    </citation>
    <scope>NUCLEOTIDE SEQUENCE [LARGE SCALE GENOMIC DNA]</scope>
    <source>
        <strain evidence="10 11">DSM 24696</strain>
    </source>
</reference>
<comment type="similarity">
    <text evidence="1">Belongs to the RecJ family.</text>
</comment>
<dbReference type="Pfam" id="PF17768">
    <property type="entry name" value="RecJ_OB"/>
    <property type="match status" value="1"/>
</dbReference>
<feature type="domain" description="RecJ OB" evidence="9">
    <location>
        <begin position="455"/>
        <end position="561"/>
    </location>
</feature>
<feature type="domain" description="DDH" evidence="6">
    <location>
        <begin position="83"/>
        <end position="226"/>
    </location>
</feature>
<dbReference type="Pfam" id="PF02272">
    <property type="entry name" value="DHHA1"/>
    <property type="match status" value="1"/>
</dbReference>
<dbReference type="PANTHER" id="PTHR30255">
    <property type="entry name" value="SINGLE-STRANDED-DNA-SPECIFIC EXONUCLEASE RECJ"/>
    <property type="match status" value="1"/>
</dbReference>
<feature type="domain" description="DHHA1" evidence="7">
    <location>
        <begin position="346"/>
        <end position="441"/>
    </location>
</feature>
<dbReference type="RefSeq" id="WP_184663655.1">
    <property type="nucleotide sequence ID" value="NZ_JACHHB010000005.1"/>
</dbReference>